<reference evidence="1" key="2">
    <citation type="journal article" date="2023" name="Int. J. Mol. Sci.">
        <title>De Novo Assembly and Annotation of 11 Diverse Shrub Willow (Salix) Genomes Reveals Novel Gene Organization in Sex-Linked Regions.</title>
        <authorList>
            <person name="Hyden B."/>
            <person name="Feng K."/>
            <person name="Yates T.B."/>
            <person name="Jawdy S."/>
            <person name="Cereghino C."/>
            <person name="Smart L.B."/>
            <person name="Muchero W."/>
        </authorList>
    </citation>
    <scope>NUCLEOTIDE SEQUENCE</scope>
    <source>
        <tissue evidence="1">Shoot tip</tissue>
    </source>
</reference>
<comment type="caution">
    <text evidence="1">The sequence shown here is derived from an EMBL/GenBank/DDBJ whole genome shotgun (WGS) entry which is preliminary data.</text>
</comment>
<organism evidence="1 2">
    <name type="scientific">Salix suchowensis</name>
    <dbReference type="NCBI Taxonomy" id="1278906"/>
    <lineage>
        <taxon>Eukaryota</taxon>
        <taxon>Viridiplantae</taxon>
        <taxon>Streptophyta</taxon>
        <taxon>Embryophyta</taxon>
        <taxon>Tracheophyta</taxon>
        <taxon>Spermatophyta</taxon>
        <taxon>Magnoliopsida</taxon>
        <taxon>eudicotyledons</taxon>
        <taxon>Gunneridae</taxon>
        <taxon>Pentapetalae</taxon>
        <taxon>rosids</taxon>
        <taxon>fabids</taxon>
        <taxon>Malpighiales</taxon>
        <taxon>Salicaceae</taxon>
        <taxon>Saliceae</taxon>
        <taxon>Salix</taxon>
    </lineage>
</organism>
<gene>
    <name evidence="1" type="ORF">OIU77_020396</name>
</gene>
<dbReference type="EMBL" id="JAPFFI010000037">
    <property type="protein sequence ID" value="KAJ6296519.1"/>
    <property type="molecule type" value="Genomic_DNA"/>
</dbReference>
<protein>
    <submittedName>
        <fullName evidence="1">Uncharacterized protein</fullName>
    </submittedName>
</protein>
<feature type="non-terminal residue" evidence="1">
    <location>
        <position position="118"/>
    </location>
</feature>
<dbReference type="Gene3D" id="3.60.10.10">
    <property type="entry name" value="Endonuclease/exonuclease/phosphatase"/>
    <property type="match status" value="1"/>
</dbReference>
<reference evidence="1" key="1">
    <citation type="submission" date="2022-10" db="EMBL/GenBank/DDBJ databases">
        <authorList>
            <person name="Hyden B.L."/>
            <person name="Feng K."/>
            <person name="Yates T."/>
            <person name="Jawdy S."/>
            <person name="Smart L.B."/>
            <person name="Muchero W."/>
        </authorList>
    </citation>
    <scope>NUCLEOTIDE SEQUENCE</scope>
    <source>
        <tissue evidence="1">Shoot tip</tissue>
    </source>
</reference>
<evidence type="ECO:0000313" key="1">
    <source>
        <dbReference type="EMBL" id="KAJ6296519.1"/>
    </source>
</evidence>
<dbReference type="InterPro" id="IPR036691">
    <property type="entry name" value="Endo/exonu/phosph_ase_sf"/>
</dbReference>
<keyword evidence="2" id="KW-1185">Reference proteome</keyword>
<sequence length="118" mass="13498">MFKLGCWNIWGLNSSQKQKEVQFWTRKNNLDIIGIVEVKVQSQNLSRVTEGLGMPDWDFISSGQDPHLLRIMVGWNKKKGSLTCIDRQAQWITVEVTPIDLSSPYLITFVYGLHTSAD</sequence>
<name>A0ABQ8ZGK5_9ROSI</name>
<dbReference type="SUPFAM" id="SSF56219">
    <property type="entry name" value="DNase I-like"/>
    <property type="match status" value="1"/>
</dbReference>
<proteinExistence type="predicted"/>
<evidence type="ECO:0000313" key="2">
    <source>
        <dbReference type="Proteomes" id="UP001141253"/>
    </source>
</evidence>
<dbReference type="Proteomes" id="UP001141253">
    <property type="component" value="Unassembled WGS sequence"/>
</dbReference>
<accession>A0ABQ8ZGK5</accession>